<dbReference type="InterPro" id="IPR058205">
    <property type="entry name" value="D-LDH-like"/>
</dbReference>
<dbReference type="Gene3D" id="3.40.50.720">
    <property type="entry name" value="NAD(P)-binding Rossmann-like Domain"/>
    <property type="match status" value="2"/>
</dbReference>
<dbReference type="PROSITE" id="PS00670">
    <property type="entry name" value="D_2_HYDROXYACID_DH_2"/>
    <property type="match status" value="1"/>
</dbReference>
<gene>
    <name evidence="7" type="ORF">P343_14880</name>
</gene>
<dbReference type="EMBL" id="AWTC01000016">
    <property type="protein sequence ID" value="EST10865.1"/>
    <property type="molecule type" value="Genomic_DNA"/>
</dbReference>
<accession>V6IUX7</accession>
<dbReference type="AlphaFoldDB" id="V6IUX7"/>
<dbReference type="GO" id="GO:0008720">
    <property type="term" value="F:D-lactate dehydrogenase (NAD+) activity"/>
    <property type="evidence" value="ECO:0007669"/>
    <property type="project" value="TreeGrafter"/>
</dbReference>
<comment type="caution">
    <text evidence="7">The sequence shown here is derived from an EMBL/GenBank/DDBJ whole genome shotgun (WGS) entry which is preliminary data.</text>
</comment>
<comment type="similarity">
    <text evidence="1 4">Belongs to the D-isomer specific 2-hydroxyacid dehydrogenase family.</text>
</comment>
<dbReference type="SUPFAM" id="SSF52283">
    <property type="entry name" value="Formate/glycerate dehydrogenase catalytic domain-like"/>
    <property type="match status" value="1"/>
</dbReference>
<evidence type="ECO:0000313" key="7">
    <source>
        <dbReference type="EMBL" id="EST10865.1"/>
    </source>
</evidence>
<dbReference type="InterPro" id="IPR029752">
    <property type="entry name" value="D-isomer_DH_CS1"/>
</dbReference>
<dbReference type="CDD" id="cd12186">
    <property type="entry name" value="LDH"/>
    <property type="match status" value="1"/>
</dbReference>
<feature type="domain" description="D-isomer specific 2-hydroxyacid dehydrogenase catalytic" evidence="5">
    <location>
        <begin position="9"/>
        <end position="328"/>
    </location>
</feature>
<dbReference type="RefSeq" id="WP_023511201.1">
    <property type="nucleotide sequence ID" value="NZ_AWTC01000016.1"/>
</dbReference>
<evidence type="ECO:0000256" key="3">
    <source>
        <dbReference type="ARBA" id="ARBA00023027"/>
    </source>
</evidence>
<protein>
    <submittedName>
        <fullName evidence="7">D-lactate dehydrogenase</fullName>
    </submittedName>
</protein>
<dbReference type="GO" id="GO:0004617">
    <property type="term" value="F:phosphoglycerate dehydrogenase activity"/>
    <property type="evidence" value="ECO:0007669"/>
    <property type="project" value="UniProtKB-ARBA"/>
</dbReference>
<dbReference type="InterPro" id="IPR036291">
    <property type="entry name" value="NAD(P)-bd_dom_sf"/>
</dbReference>
<evidence type="ECO:0000256" key="4">
    <source>
        <dbReference type="RuleBase" id="RU003719"/>
    </source>
</evidence>
<dbReference type="STRING" id="1395513.P343_14880"/>
<dbReference type="SMR" id="V6IUX7"/>
<dbReference type="FunFam" id="3.40.50.720:FF:000041">
    <property type="entry name" value="D-3-phosphoglycerate dehydrogenase"/>
    <property type="match status" value="1"/>
</dbReference>
<dbReference type="Pfam" id="PF02826">
    <property type="entry name" value="2-Hacid_dh_C"/>
    <property type="match status" value="1"/>
</dbReference>
<dbReference type="Pfam" id="PF00389">
    <property type="entry name" value="2-Hacid_dh"/>
    <property type="match status" value="1"/>
</dbReference>
<dbReference type="SUPFAM" id="SSF51735">
    <property type="entry name" value="NAD(P)-binding Rossmann-fold domains"/>
    <property type="match status" value="1"/>
</dbReference>
<evidence type="ECO:0000256" key="1">
    <source>
        <dbReference type="ARBA" id="ARBA00005854"/>
    </source>
</evidence>
<feature type="domain" description="D-isomer specific 2-hydroxyacid dehydrogenase NAD-binding" evidence="6">
    <location>
        <begin position="112"/>
        <end position="297"/>
    </location>
</feature>
<dbReference type="InterPro" id="IPR006140">
    <property type="entry name" value="D-isomer_DH_NAD-bd"/>
</dbReference>
<sequence>MKFLMYGVQDHERATIENWANQHQVEIVTTSDFLSEDTVAQSKGFDGICIQQPIALGGPNLYTQLKSNGIKQIATRTAGYDMIDLNEAEKNGLLVTNVPAYSPYAVAELAVTQAMQLVRHIPEFTKRVAGKDFRWSGLISREIRSLTVGIVGTGRIGATAAQLFKGLGAKIIGFDQYPNDQLNSILDYRPSLEDVLKEADIISLHTPLFDSTRHMINKSTLKLMKNSAYLINVARGGLIKTEDLIEALENGEIAGAALDTFENELMINKDLSKQSLNDPLLSKLLDMEQVLLTPHVGFFTETAIQNIVEGALDSVVEVLRTGTSKNLVQAQPLSAK</sequence>
<evidence type="ECO:0000313" key="8">
    <source>
        <dbReference type="Proteomes" id="UP000018296"/>
    </source>
</evidence>
<dbReference type="Proteomes" id="UP000018296">
    <property type="component" value="Unassembled WGS sequence"/>
</dbReference>
<dbReference type="eggNOG" id="COG1052">
    <property type="taxonomic scope" value="Bacteria"/>
</dbReference>
<name>V6IUX7_9BACL</name>
<keyword evidence="3" id="KW-0520">NAD</keyword>
<dbReference type="GO" id="GO:0051287">
    <property type="term" value="F:NAD binding"/>
    <property type="evidence" value="ECO:0007669"/>
    <property type="project" value="InterPro"/>
</dbReference>
<organism evidence="7 8">
    <name type="scientific">Sporolactobacillus laevolacticus DSM 442</name>
    <dbReference type="NCBI Taxonomy" id="1395513"/>
    <lineage>
        <taxon>Bacteria</taxon>
        <taxon>Bacillati</taxon>
        <taxon>Bacillota</taxon>
        <taxon>Bacilli</taxon>
        <taxon>Bacillales</taxon>
        <taxon>Sporolactobacillaceae</taxon>
        <taxon>Sporolactobacillus</taxon>
    </lineage>
</organism>
<keyword evidence="8" id="KW-1185">Reference proteome</keyword>
<dbReference type="PATRIC" id="fig|1395513.3.peg.3022"/>
<dbReference type="OrthoDB" id="9805416at2"/>
<dbReference type="InterPro" id="IPR006139">
    <property type="entry name" value="D-isomer_2_OHA_DH_cat_dom"/>
</dbReference>
<reference evidence="7 8" key="1">
    <citation type="journal article" date="2013" name="Genome Announc.">
        <title>Genome Sequence of Sporolactobacillus laevolacticus DSM442, an Efficient Polymer-Grade D-Lactate Producer from Agricultural Waste Cottonseed as a Nitrogen Source.</title>
        <authorList>
            <person name="Wang H."/>
            <person name="Wang L."/>
            <person name="Ju J."/>
            <person name="Yu B."/>
            <person name="Ma Y."/>
        </authorList>
    </citation>
    <scope>NUCLEOTIDE SEQUENCE [LARGE SCALE GENOMIC DNA]</scope>
    <source>
        <strain evidence="7 8">DSM 442</strain>
    </source>
</reference>
<dbReference type="PANTHER" id="PTHR43026:SF1">
    <property type="entry name" value="2-HYDROXYACID DEHYDROGENASE HOMOLOG 1-RELATED"/>
    <property type="match status" value="1"/>
</dbReference>
<evidence type="ECO:0000259" key="5">
    <source>
        <dbReference type="Pfam" id="PF00389"/>
    </source>
</evidence>
<keyword evidence="2 4" id="KW-0560">Oxidoreductase</keyword>
<dbReference type="InterPro" id="IPR029753">
    <property type="entry name" value="D-isomer_DH_CS"/>
</dbReference>
<dbReference type="GO" id="GO:0047545">
    <property type="term" value="F:(S)-2-hydroxyglutarate dehydrogenase activity"/>
    <property type="evidence" value="ECO:0007669"/>
    <property type="project" value="UniProtKB-ARBA"/>
</dbReference>
<dbReference type="PROSITE" id="PS00065">
    <property type="entry name" value="D_2_HYDROXYACID_DH_1"/>
    <property type="match status" value="1"/>
</dbReference>
<evidence type="ECO:0000259" key="6">
    <source>
        <dbReference type="Pfam" id="PF02826"/>
    </source>
</evidence>
<proteinExistence type="inferred from homology"/>
<dbReference type="GO" id="GO:0006564">
    <property type="term" value="P:L-serine biosynthetic process"/>
    <property type="evidence" value="ECO:0007669"/>
    <property type="project" value="UniProtKB-ARBA"/>
</dbReference>
<evidence type="ECO:0000256" key="2">
    <source>
        <dbReference type="ARBA" id="ARBA00023002"/>
    </source>
</evidence>
<dbReference type="PANTHER" id="PTHR43026">
    <property type="entry name" value="2-HYDROXYACID DEHYDROGENASE HOMOLOG 1-RELATED"/>
    <property type="match status" value="1"/>
</dbReference>